<dbReference type="AlphaFoldDB" id="A0A1B9GIB9"/>
<dbReference type="Pfam" id="PF01916">
    <property type="entry name" value="DS"/>
    <property type="match status" value="1"/>
</dbReference>
<evidence type="ECO:0000256" key="13">
    <source>
        <dbReference type="SAM" id="MobiDB-lite"/>
    </source>
</evidence>
<dbReference type="PANTHER" id="PTHR11703:SF0">
    <property type="entry name" value="DEOXYHYPUSINE SYNTHASE"/>
    <property type="match status" value="1"/>
</dbReference>
<dbReference type="FunFam" id="3.40.910.10:FF:000001">
    <property type="entry name" value="Probable deoxyhypusine synthase"/>
    <property type="match status" value="1"/>
</dbReference>
<keyword evidence="11" id="KW-0496">Mitochondrion</keyword>
<comment type="cofactor">
    <cofactor evidence="2">
        <name>NAD(+)</name>
        <dbReference type="ChEBI" id="CHEBI:57540"/>
    </cofactor>
</comment>
<dbReference type="Proteomes" id="UP000092666">
    <property type="component" value="Unassembled WGS sequence"/>
</dbReference>
<evidence type="ECO:0000256" key="11">
    <source>
        <dbReference type="ARBA" id="ARBA00023128"/>
    </source>
</evidence>
<evidence type="ECO:0000313" key="15">
    <source>
        <dbReference type="Proteomes" id="UP000092666"/>
    </source>
</evidence>
<name>A0A1B9GIB9_9TREE</name>
<accession>A0A1B9GIB9</accession>
<organism evidence="14 15">
    <name type="scientific">Kwoniella heveanensis BCC8398</name>
    <dbReference type="NCBI Taxonomy" id="1296120"/>
    <lineage>
        <taxon>Eukaryota</taxon>
        <taxon>Fungi</taxon>
        <taxon>Dikarya</taxon>
        <taxon>Basidiomycota</taxon>
        <taxon>Agaricomycotina</taxon>
        <taxon>Tremellomycetes</taxon>
        <taxon>Tremellales</taxon>
        <taxon>Cryptococcaceae</taxon>
        <taxon>Kwoniella</taxon>
    </lineage>
</organism>
<gene>
    <name evidence="14" type="ORF">I316_07562</name>
</gene>
<dbReference type="STRING" id="1296120.A0A1B9GIB9"/>
<evidence type="ECO:0000256" key="2">
    <source>
        <dbReference type="ARBA" id="ARBA00001911"/>
    </source>
</evidence>
<comment type="pathway">
    <text evidence="5">Protein modification; eIF5A hypusination.</text>
</comment>
<keyword evidence="9" id="KW-0809">Transit peptide</keyword>
<evidence type="ECO:0000256" key="10">
    <source>
        <dbReference type="ARBA" id="ARBA00023027"/>
    </source>
</evidence>
<dbReference type="InterPro" id="IPR002773">
    <property type="entry name" value="Deoxyhypusine_synthase"/>
</dbReference>
<keyword evidence="10" id="KW-0520">NAD</keyword>
<dbReference type="InterPro" id="IPR036982">
    <property type="entry name" value="Deoxyhypusine_synthase_sf"/>
</dbReference>
<evidence type="ECO:0000256" key="8">
    <source>
        <dbReference type="ARBA" id="ARBA00022679"/>
    </source>
</evidence>
<evidence type="ECO:0000256" key="12">
    <source>
        <dbReference type="ARBA" id="ARBA00023256"/>
    </source>
</evidence>
<evidence type="ECO:0000313" key="14">
    <source>
        <dbReference type="EMBL" id="OCF30755.1"/>
    </source>
</evidence>
<evidence type="ECO:0000256" key="1">
    <source>
        <dbReference type="ARBA" id="ARBA00000952"/>
    </source>
</evidence>
<keyword evidence="8" id="KW-0808">Transferase</keyword>
<feature type="compositionally biased region" description="Polar residues" evidence="13">
    <location>
        <begin position="1"/>
        <end position="18"/>
    </location>
</feature>
<dbReference type="EMBL" id="KV700142">
    <property type="protein sequence ID" value="OCF30755.1"/>
    <property type="molecule type" value="Genomic_DNA"/>
</dbReference>
<dbReference type="GO" id="GO:0005739">
    <property type="term" value="C:mitochondrion"/>
    <property type="evidence" value="ECO:0007669"/>
    <property type="project" value="UniProtKB-SubCell"/>
</dbReference>
<dbReference type="Gene3D" id="3.40.910.10">
    <property type="entry name" value="Deoxyhypusine synthase"/>
    <property type="match status" value="1"/>
</dbReference>
<evidence type="ECO:0000256" key="6">
    <source>
        <dbReference type="ARBA" id="ARBA00009892"/>
    </source>
</evidence>
<evidence type="ECO:0000256" key="4">
    <source>
        <dbReference type="ARBA" id="ARBA00004173"/>
    </source>
</evidence>
<feature type="region of interest" description="Disordered" evidence="13">
    <location>
        <begin position="1"/>
        <end position="23"/>
    </location>
</feature>
<keyword evidence="15" id="KW-1185">Reference proteome</keyword>
<dbReference type="OrthoDB" id="294378at2759"/>
<dbReference type="SUPFAM" id="SSF52467">
    <property type="entry name" value="DHS-like NAD/FAD-binding domain"/>
    <property type="match status" value="1"/>
</dbReference>
<dbReference type="NCBIfam" id="TIGR00321">
    <property type="entry name" value="dhys"/>
    <property type="match status" value="1"/>
</dbReference>
<comment type="similarity">
    <text evidence="6">Belongs to the deoxyhypusine synthase family.</text>
</comment>
<comment type="function">
    <text evidence="3">Catalyzes the NAD-dependent oxidative cleavage of spermidine and the subsequent transfer of the butylamine moiety of spermidine to the epsilon-amino group of a specific lysine residue of the eIF-5A precursor protein to form the intermediate deoxyhypusine residue.</text>
</comment>
<protein>
    <recommendedName>
        <fullName evidence="7">deoxyhypusine synthase</fullName>
        <ecNumber evidence="7">2.5.1.46</ecNumber>
    </recommendedName>
</protein>
<dbReference type="PANTHER" id="PTHR11703">
    <property type="entry name" value="DEOXYHYPUSINE SYNTHASE"/>
    <property type="match status" value="1"/>
</dbReference>
<reference evidence="14 15" key="1">
    <citation type="submission" date="2013-07" db="EMBL/GenBank/DDBJ databases">
        <title>The Genome Sequence of Cryptococcus heveanensis BCC8398.</title>
        <authorList>
            <consortium name="The Broad Institute Genome Sequencing Platform"/>
            <person name="Cuomo C."/>
            <person name="Litvintseva A."/>
            <person name="Chen Y."/>
            <person name="Heitman J."/>
            <person name="Sun S."/>
            <person name="Springer D."/>
            <person name="Dromer F."/>
            <person name="Young S.K."/>
            <person name="Zeng Q."/>
            <person name="Gargeya S."/>
            <person name="Fitzgerald M."/>
            <person name="Abouelleil A."/>
            <person name="Alvarado L."/>
            <person name="Berlin A.M."/>
            <person name="Chapman S.B."/>
            <person name="Dewar J."/>
            <person name="Goldberg J."/>
            <person name="Griggs A."/>
            <person name="Gujja S."/>
            <person name="Hansen M."/>
            <person name="Howarth C."/>
            <person name="Imamovic A."/>
            <person name="Larimer J."/>
            <person name="McCowan C."/>
            <person name="Murphy C."/>
            <person name="Pearson M."/>
            <person name="Priest M."/>
            <person name="Roberts A."/>
            <person name="Saif S."/>
            <person name="Shea T."/>
            <person name="Sykes S."/>
            <person name="Wortman J."/>
            <person name="Nusbaum C."/>
            <person name="Birren B."/>
        </authorList>
    </citation>
    <scope>NUCLEOTIDE SEQUENCE [LARGE SCALE GENOMIC DNA]</scope>
    <source>
        <strain evidence="14 15">BCC8398</strain>
    </source>
</reference>
<evidence type="ECO:0000256" key="5">
    <source>
        <dbReference type="ARBA" id="ARBA00005041"/>
    </source>
</evidence>
<evidence type="ECO:0000256" key="9">
    <source>
        <dbReference type="ARBA" id="ARBA00022946"/>
    </source>
</evidence>
<comment type="catalytic activity">
    <reaction evidence="1">
        <text>[eIF5A protein]-L-lysine + spermidine = [eIF5A protein]-deoxyhypusine + propane-1,3-diamine</text>
        <dbReference type="Rhea" id="RHEA:33299"/>
        <dbReference type="Rhea" id="RHEA-COMP:10143"/>
        <dbReference type="Rhea" id="RHEA-COMP:10144"/>
        <dbReference type="ChEBI" id="CHEBI:29969"/>
        <dbReference type="ChEBI" id="CHEBI:57484"/>
        <dbReference type="ChEBI" id="CHEBI:57834"/>
        <dbReference type="ChEBI" id="CHEBI:82657"/>
        <dbReference type="EC" id="2.5.1.46"/>
    </reaction>
</comment>
<reference evidence="15" key="2">
    <citation type="submission" date="2013-12" db="EMBL/GenBank/DDBJ databases">
        <title>Evolution of pathogenesis and genome organization in the Tremellales.</title>
        <authorList>
            <person name="Cuomo C."/>
            <person name="Litvintseva A."/>
            <person name="Heitman J."/>
            <person name="Chen Y."/>
            <person name="Sun S."/>
            <person name="Springer D."/>
            <person name="Dromer F."/>
            <person name="Young S."/>
            <person name="Zeng Q."/>
            <person name="Chapman S."/>
            <person name="Gujja S."/>
            <person name="Saif S."/>
            <person name="Birren B."/>
        </authorList>
    </citation>
    <scope>NUCLEOTIDE SEQUENCE [LARGE SCALE GENOMIC DNA]</scope>
    <source>
        <strain evidence="15">BCC8398</strain>
    </source>
</reference>
<evidence type="ECO:0000256" key="3">
    <source>
        <dbReference type="ARBA" id="ARBA00002823"/>
    </source>
</evidence>
<dbReference type="GO" id="GO:0034038">
    <property type="term" value="F:deoxyhypusine synthase activity"/>
    <property type="evidence" value="ECO:0007669"/>
    <property type="project" value="UniProtKB-EC"/>
</dbReference>
<sequence length="362" mass="39396">MSAEASSSSTPANASGNATDAHASVLTPSEALPENAVHVKGPDLSKPIDLQALLQSYETIGFQATGLARAIQVIEEMRQRRSDPDQPLTLFLGYTSNLISSGLREILRFLAQHKLVDCLVTTAGGVEEDFIKCLGSTVLGDFHLDGAGLRKKGLNRIGNLLVPNSNYCAFEDWVVPILDQMVKEQEEKGTRWSPSSVIHRLGQEIDDEESVYYWCYKNDIPVFCPALTDGSLGDMIYFHTYKSSPLQLNIDIVADIRRLNDMSVKSKQAGMIILGGGVCKHQIANAMLFRNGADFAVYINTGQEYDGSDSGARPDEAVSWGKIRAGAQSVKVYADATLVFPMVVAATFGKAHWEAESKKTSA</sequence>
<dbReference type="InterPro" id="IPR029035">
    <property type="entry name" value="DHS-like_NAD/FAD-binding_dom"/>
</dbReference>
<evidence type="ECO:0000256" key="7">
    <source>
        <dbReference type="ARBA" id="ARBA00012683"/>
    </source>
</evidence>
<keyword evidence="12" id="KW-0386">Hypusine biosynthesis</keyword>
<dbReference type="NCBIfam" id="NF003052">
    <property type="entry name" value="PRK03971.1"/>
    <property type="match status" value="1"/>
</dbReference>
<dbReference type="EC" id="2.5.1.46" evidence="7"/>
<proteinExistence type="inferred from homology"/>
<comment type="subcellular location">
    <subcellularLocation>
        <location evidence="4">Mitochondrion</location>
    </subcellularLocation>
</comment>